<dbReference type="PIRSF" id="PIRSF028177">
    <property type="entry name" value="Polyketide_synth_Omtfrase_TcmP"/>
    <property type="match status" value="1"/>
</dbReference>
<dbReference type="GO" id="GO:0008168">
    <property type="term" value="F:methyltransferase activity"/>
    <property type="evidence" value="ECO:0007669"/>
    <property type="project" value="UniProtKB-KW"/>
</dbReference>
<dbReference type="OrthoDB" id="9800233at2"/>
<comment type="caution">
    <text evidence="3">The sequence shown here is derived from an EMBL/GenBank/DDBJ whole genome shotgun (WGS) entry which is preliminary data.</text>
</comment>
<accession>A0A133PR83</accession>
<evidence type="ECO:0000256" key="1">
    <source>
        <dbReference type="ARBA" id="ARBA00022603"/>
    </source>
</evidence>
<dbReference type="SUPFAM" id="SSF53335">
    <property type="entry name" value="S-adenosyl-L-methionine-dependent methyltransferases"/>
    <property type="match status" value="1"/>
</dbReference>
<proteinExistence type="predicted"/>
<dbReference type="InterPro" id="IPR007213">
    <property type="entry name" value="Ppm1/Ppm2/Tcmp"/>
</dbReference>
<keyword evidence="4" id="KW-1185">Reference proteome</keyword>
<dbReference type="EMBL" id="LRQG01000284">
    <property type="protein sequence ID" value="KXA31215.1"/>
    <property type="molecule type" value="Genomic_DNA"/>
</dbReference>
<dbReference type="PANTHER" id="PTHR43619:SF2">
    <property type="entry name" value="S-ADENOSYL-L-METHIONINE-DEPENDENT METHYLTRANSFERASES SUPERFAMILY PROTEIN"/>
    <property type="match status" value="1"/>
</dbReference>
<sequence length="281" mass="33084">MERIISELDAIPETMLIPLWAKATETMRKDALLVDSKAVEIMQKIDYDFSKFRKAKASQVGCCIRAKLIDEEVTAFLNEHPDAVVIQLGAGIDARYERLGSPMVTHWFDLDLEEAIKLRKKFLNETACNTYIAASLFDESWIERVKTYEKPVLIIIEGVLMYFEPERVEAFFKNLCTKLQNATVLFDMLAYTALKHSKQHDALKKMKKNAEFKWSLLHTNDMESWHPALRMEKEYYMSDYDEGKYPLLLRLLYRLPYFYMHFNQRVVKLHIGEKFDRQSQK</sequence>
<evidence type="ECO:0000313" key="3">
    <source>
        <dbReference type="EMBL" id="KXA31215.1"/>
    </source>
</evidence>
<dbReference type="GO" id="GO:0032259">
    <property type="term" value="P:methylation"/>
    <property type="evidence" value="ECO:0007669"/>
    <property type="project" value="UniProtKB-KW"/>
</dbReference>
<dbReference type="Proteomes" id="UP000070533">
    <property type="component" value="Unassembled WGS sequence"/>
</dbReference>
<keyword evidence="2 3" id="KW-0808">Transferase</keyword>
<dbReference type="eggNOG" id="COG3315">
    <property type="taxonomic scope" value="Bacteria"/>
</dbReference>
<dbReference type="PATRIC" id="fig|28128.5.peg.3066"/>
<dbReference type="RefSeq" id="WP_060941500.1">
    <property type="nucleotide sequence ID" value="NZ_JAIHUT010000021.1"/>
</dbReference>
<keyword evidence="1 3" id="KW-0489">Methyltransferase</keyword>
<dbReference type="AlphaFoldDB" id="A0A133PR83"/>
<dbReference type="InterPro" id="IPR016874">
    <property type="entry name" value="TcmP-like"/>
</dbReference>
<dbReference type="Gene3D" id="3.40.50.150">
    <property type="entry name" value="Vaccinia Virus protein VP39"/>
    <property type="match status" value="1"/>
</dbReference>
<dbReference type="STRING" id="28128.HMPREF3226_02975"/>
<dbReference type="InterPro" id="IPR029063">
    <property type="entry name" value="SAM-dependent_MTases_sf"/>
</dbReference>
<gene>
    <name evidence="3" type="ORF">HMPREF3226_02975</name>
</gene>
<protein>
    <submittedName>
        <fullName evidence="3">O-methyltransferase</fullName>
    </submittedName>
</protein>
<organism evidence="3 4">
    <name type="scientific">Prevotella corporis</name>
    <dbReference type="NCBI Taxonomy" id="28128"/>
    <lineage>
        <taxon>Bacteria</taxon>
        <taxon>Pseudomonadati</taxon>
        <taxon>Bacteroidota</taxon>
        <taxon>Bacteroidia</taxon>
        <taxon>Bacteroidales</taxon>
        <taxon>Prevotellaceae</taxon>
        <taxon>Prevotella</taxon>
    </lineage>
</organism>
<reference evidence="4" key="1">
    <citation type="submission" date="2016-01" db="EMBL/GenBank/DDBJ databases">
        <authorList>
            <person name="Mitreva M."/>
            <person name="Pepin K.H."/>
            <person name="Mihindukulasuriya K.A."/>
            <person name="Fulton R."/>
            <person name="Fronick C."/>
            <person name="O'Laughlin M."/>
            <person name="Miner T."/>
            <person name="Herter B."/>
            <person name="Rosa B.A."/>
            <person name="Cordes M."/>
            <person name="Tomlinson C."/>
            <person name="Wollam A."/>
            <person name="Palsikar V.B."/>
            <person name="Mardis E.R."/>
            <person name="Wilson R.K."/>
        </authorList>
    </citation>
    <scope>NUCLEOTIDE SEQUENCE [LARGE SCALE GENOMIC DNA]</scope>
    <source>
        <strain evidence="4">MJR7716</strain>
    </source>
</reference>
<evidence type="ECO:0000313" key="4">
    <source>
        <dbReference type="Proteomes" id="UP000070533"/>
    </source>
</evidence>
<dbReference type="Pfam" id="PF04072">
    <property type="entry name" value="LCM"/>
    <property type="match status" value="1"/>
</dbReference>
<name>A0A133PR83_9BACT</name>
<evidence type="ECO:0000256" key="2">
    <source>
        <dbReference type="ARBA" id="ARBA00022679"/>
    </source>
</evidence>
<dbReference type="PANTHER" id="PTHR43619">
    <property type="entry name" value="S-ADENOSYL-L-METHIONINE-DEPENDENT METHYLTRANSFERASE YKTD-RELATED"/>
    <property type="match status" value="1"/>
</dbReference>